<keyword evidence="4 6" id="KW-1133">Transmembrane helix</keyword>
<dbReference type="InterPro" id="IPR047218">
    <property type="entry name" value="YocR/YhdH-like"/>
</dbReference>
<accession>A0A0M4SZ54</accession>
<evidence type="ECO:0000256" key="5">
    <source>
        <dbReference type="ARBA" id="ARBA00023136"/>
    </source>
</evidence>
<feature type="transmembrane region" description="Helical" evidence="6">
    <location>
        <begin position="351"/>
        <end position="372"/>
    </location>
</feature>
<sequence>MTINKQEHAQWSSGFGFTLAAVGSAVGLGNIWKFPYMVGESGGSAFVIAYLFCIALVGFPILVAEWLIGRRGQKNPINTFSDIAASEGLSRNWSIVGATGILGGFLILSFYSVIGGWALNYITKAGSGSFVGQDSAAVSATFDGMLASATTLTIWHTVFMVLTAIIVGVGVTRGIEMTAKVLMPLLGVILFVIVGYNVVNGGFMEAVNYLFAPNLDKITSDVMLAALGHAFFTLSVGMGIMVAYGSYLGREVSLLKTARTVVILDTVIALAAGLAIFPIIFHNGLDPASGPGLIFVSLPIAFGSMTGGAIIGTLFFLLITFAAVTSSISLLEPSVEFLQERTPMNRTMSTIVAAVVVWLLGIAALLSFNLWSDFTVMGNGIFDILDKITSKFLLPLTGLAGIIFLGWKMDQRSIKQELNLSNGAWTIWQIISKFVAPIAVVLVFVTTLLG</sequence>
<dbReference type="InterPro" id="IPR037272">
    <property type="entry name" value="SNS_sf"/>
</dbReference>
<keyword evidence="2" id="KW-0813">Transport</keyword>
<keyword evidence="3 6" id="KW-0812">Transmembrane</keyword>
<dbReference type="AlphaFoldDB" id="A0A0M4SZ54"/>
<dbReference type="RefSeq" id="WP_062535859.1">
    <property type="nucleotide sequence ID" value="NZ_CP012678.1"/>
</dbReference>
<dbReference type="CDD" id="cd10336">
    <property type="entry name" value="SLC6sbd_Tyt1-Like"/>
    <property type="match status" value="1"/>
</dbReference>
<dbReference type="Pfam" id="PF00209">
    <property type="entry name" value="SNF"/>
    <property type="match status" value="2"/>
</dbReference>
<organism evidence="7 8">
    <name type="scientific">Psychrobacter urativorans</name>
    <dbReference type="NCBI Taxonomy" id="45610"/>
    <lineage>
        <taxon>Bacteria</taxon>
        <taxon>Pseudomonadati</taxon>
        <taxon>Pseudomonadota</taxon>
        <taxon>Gammaproteobacteria</taxon>
        <taxon>Moraxellales</taxon>
        <taxon>Moraxellaceae</taxon>
        <taxon>Psychrobacter</taxon>
    </lineage>
</organism>
<evidence type="ECO:0000256" key="6">
    <source>
        <dbReference type="SAM" id="Phobius"/>
    </source>
</evidence>
<dbReference type="PRINTS" id="PR00176">
    <property type="entry name" value="NANEUSMPORT"/>
</dbReference>
<dbReference type="NCBIfam" id="NF037979">
    <property type="entry name" value="Na_transp"/>
    <property type="match status" value="1"/>
</dbReference>
<comment type="subcellular location">
    <subcellularLocation>
        <location evidence="1">Membrane</location>
        <topology evidence="1">Multi-pass membrane protein</topology>
    </subcellularLocation>
</comment>
<name>A0A0M4SZ54_9GAMM</name>
<evidence type="ECO:0000256" key="4">
    <source>
        <dbReference type="ARBA" id="ARBA00022989"/>
    </source>
</evidence>
<gene>
    <name evidence="7" type="ORF">AOC03_10685</name>
</gene>
<reference evidence="7 8" key="1">
    <citation type="submission" date="2015-09" db="EMBL/GenBank/DDBJ databases">
        <title>Complete genome of Psychrobacter urativorans R10.10B.</title>
        <authorList>
            <person name="See-Too W.S."/>
            <person name="Chan K.G."/>
        </authorList>
    </citation>
    <scope>NUCLEOTIDE SEQUENCE [LARGE SCALE GENOMIC DNA]</scope>
    <source>
        <strain evidence="7 8">R10.10B</strain>
    </source>
</reference>
<evidence type="ECO:0000256" key="2">
    <source>
        <dbReference type="ARBA" id="ARBA00022448"/>
    </source>
</evidence>
<feature type="transmembrane region" description="Helical" evidence="6">
    <location>
        <begin position="392"/>
        <end position="409"/>
    </location>
</feature>
<evidence type="ECO:0000313" key="8">
    <source>
        <dbReference type="Proteomes" id="UP000059847"/>
    </source>
</evidence>
<evidence type="ECO:0000313" key="7">
    <source>
        <dbReference type="EMBL" id="ALF60448.1"/>
    </source>
</evidence>
<feature type="transmembrane region" description="Helical" evidence="6">
    <location>
        <begin position="261"/>
        <end position="281"/>
    </location>
</feature>
<protein>
    <submittedName>
        <fullName evidence="7">Transporter</fullName>
    </submittedName>
</protein>
<dbReference type="PROSITE" id="PS50267">
    <property type="entry name" value="NA_NEUROTRAN_SYMP_3"/>
    <property type="match status" value="1"/>
</dbReference>
<evidence type="ECO:0000256" key="3">
    <source>
        <dbReference type="ARBA" id="ARBA00022692"/>
    </source>
</evidence>
<keyword evidence="5 6" id="KW-0472">Membrane</keyword>
<dbReference type="SUPFAM" id="SSF161070">
    <property type="entry name" value="SNF-like"/>
    <property type="match status" value="1"/>
</dbReference>
<dbReference type="PANTHER" id="PTHR42948">
    <property type="entry name" value="TRANSPORTER"/>
    <property type="match status" value="1"/>
</dbReference>
<feature type="transmembrane region" description="Helical" evidence="6">
    <location>
        <begin position="12"/>
        <end position="32"/>
    </location>
</feature>
<proteinExistence type="predicted"/>
<dbReference type="InterPro" id="IPR000175">
    <property type="entry name" value="Na/ntran_symport"/>
</dbReference>
<feature type="transmembrane region" description="Helical" evidence="6">
    <location>
        <begin position="95"/>
        <end position="119"/>
    </location>
</feature>
<dbReference type="EMBL" id="CP012678">
    <property type="protein sequence ID" value="ALF60448.1"/>
    <property type="molecule type" value="Genomic_DNA"/>
</dbReference>
<dbReference type="PANTHER" id="PTHR42948:SF1">
    <property type="entry name" value="TRANSPORTER"/>
    <property type="match status" value="1"/>
</dbReference>
<dbReference type="OrthoDB" id="9762833at2"/>
<feature type="transmembrane region" description="Helical" evidence="6">
    <location>
        <begin position="183"/>
        <end position="203"/>
    </location>
</feature>
<feature type="transmembrane region" description="Helical" evidence="6">
    <location>
        <begin position="44"/>
        <end position="68"/>
    </location>
</feature>
<feature type="transmembrane region" description="Helical" evidence="6">
    <location>
        <begin position="223"/>
        <end position="249"/>
    </location>
</feature>
<dbReference type="Proteomes" id="UP000059847">
    <property type="component" value="Chromosome"/>
</dbReference>
<dbReference type="GO" id="GO:0016020">
    <property type="term" value="C:membrane"/>
    <property type="evidence" value="ECO:0007669"/>
    <property type="project" value="UniProtKB-SubCell"/>
</dbReference>
<feature type="transmembrane region" description="Helical" evidence="6">
    <location>
        <begin position="152"/>
        <end position="171"/>
    </location>
</feature>
<dbReference type="KEGG" id="pur:AOC03_10685"/>
<evidence type="ECO:0000256" key="1">
    <source>
        <dbReference type="ARBA" id="ARBA00004141"/>
    </source>
</evidence>
<keyword evidence="8" id="KW-1185">Reference proteome</keyword>
<feature type="transmembrane region" description="Helical" evidence="6">
    <location>
        <begin position="430"/>
        <end position="449"/>
    </location>
</feature>
<feature type="transmembrane region" description="Helical" evidence="6">
    <location>
        <begin position="301"/>
        <end position="331"/>
    </location>
</feature>